<dbReference type="AlphaFoldDB" id="A0AAN8TES6"/>
<sequence length="101" mass="11812">MIRSSIKYNRDKYRHIEGEIDYQYDNAFEALREAEEIDKGESNESTREGESTKDWVNKTFALKEQKDKLMEPFEDNQGLEEFRRRLGMEQAVASTNGKSGP</sequence>
<protein>
    <submittedName>
        <fullName evidence="1">Uncharacterized protein</fullName>
    </submittedName>
</protein>
<evidence type="ECO:0000313" key="1">
    <source>
        <dbReference type="EMBL" id="KAK6784051.1"/>
    </source>
</evidence>
<evidence type="ECO:0000313" key="2">
    <source>
        <dbReference type="Proteomes" id="UP001371456"/>
    </source>
</evidence>
<accession>A0AAN8TES6</accession>
<keyword evidence="2" id="KW-1185">Reference proteome</keyword>
<comment type="caution">
    <text evidence="1">The sequence shown here is derived from an EMBL/GenBank/DDBJ whole genome shotgun (WGS) entry which is preliminary data.</text>
</comment>
<dbReference type="EMBL" id="JBANQN010000007">
    <property type="protein sequence ID" value="KAK6784051.1"/>
    <property type="molecule type" value="Genomic_DNA"/>
</dbReference>
<gene>
    <name evidence="1" type="ORF">RDI58_017505</name>
</gene>
<dbReference type="Proteomes" id="UP001371456">
    <property type="component" value="Unassembled WGS sequence"/>
</dbReference>
<name>A0AAN8TES6_SOLBU</name>
<proteinExistence type="predicted"/>
<organism evidence="1 2">
    <name type="scientific">Solanum bulbocastanum</name>
    <name type="common">Wild potato</name>
    <dbReference type="NCBI Taxonomy" id="147425"/>
    <lineage>
        <taxon>Eukaryota</taxon>
        <taxon>Viridiplantae</taxon>
        <taxon>Streptophyta</taxon>
        <taxon>Embryophyta</taxon>
        <taxon>Tracheophyta</taxon>
        <taxon>Spermatophyta</taxon>
        <taxon>Magnoliopsida</taxon>
        <taxon>eudicotyledons</taxon>
        <taxon>Gunneridae</taxon>
        <taxon>Pentapetalae</taxon>
        <taxon>asterids</taxon>
        <taxon>lamiids</taxon>
        <taxon>Solanales</taxon>
        <taxon>Solanaceae</taxon>
        <taxon>Solanoideae</taxon>
        <taxon>Solaneae</taxon>
        <taxon>Solanum</taxon>
    </lineage>
</organism>
<reference evidence="1 2" key="1">
    <citation type="submission" date="2024-02" db="EMBL/GenBank/DDBJ databases">
        <title>de novo genome assembly of Solanum bulbocastanum strain 11H21.</title>
        <authorList>
            <person name="Hosaka A.J."/>
        </authorList>
    </citation>
    <scope>NUCLEOTIDE SEQUENCE [LARGE SCALE GENOMIC DNA]</scope>
    <source>
        <tissue evidence="1">Young leaves</tissue>
    </source>
</reference>